<comment type="similarity">
    <text evidence="4">Belongs to the protein N5-glutamine methyltransferase family. PrmC subfamily.</text>
</comment>
<dbReference type="NCBIfam" id="TIGR03534">
    <property type="entry name" value="RF_mod_PrmC"/>
    <property type="match status" value="1"/>
</dbReference>
<keyword evidence="3 4" id="KW-0949">S-adenosyl-L-methionine</keyword>
<dbReference type="GO" id="GO:0032259">
    <property type="term" value="P:methylation"/>
    <property type="evidence" value="ECO:0007669"/>
    <property type="project" value="UniProtKB-KW"/>
</dbReference>
<keyword evidence="8" id="KW-1185">Reference proteome</keyword>
<dbReference type="InterPro" id="IPR025714">
    <property type="entry name" value="Methyltranfer_dom"/>
</dbReference>
<dbReference type="Gene3D" id="1.10.8.10">
    <property type="entry name" value="DNA helicase RuvA subunit, C-terminal domain"/>
    <property type="match status" value="1"/>
</dbReference>
<dbReference type="AlphaFoldDB" id="A0A840YJC4"/>
<dbReference type="SUPFAM" id="SSF53335">
    <property type="entry name" value="S-adenosyl-L-methionine-dependent methyltransferases"/>
    <property type="match status" value="1"/>
</dbReference>
<sequence>MTSDSTEQPDTGFRFIQDRRETVRTALTAATQQLTAITDTPRLDAELLMAHALGATRNDLLLRHLDDAAPDTFAALLQRRLAHEPVAYLTGTRAFWTIDLEVGPGALVPRPDSETLLEAALEHFARRTPRTILDLGTGPGTLLLAALDQWPEAEGLGVDASDQALAYARRNADRLGLATRATFRLGDWTAGLDGQFDLILANPPYIGTGEALPPEVRDHEPASALFAGADGLDDYRRIVPELSRLLAPGGAALLEIGWTQGEAVSALGTAHGLVPRIFTDLAGRPRVVGLS</sequence>
<reference evidence="7 8" key="1">
    <citation type="submission" date="2020-08" db="EMBL/GenBank/DDBJ databases">
        <title>Genomic Encyclopedia of Type Strains, Phase IV (KMG-IV): sequencing the most valuable type-strain genomes for metagenomic binning, comparative biology and taxonomic classification.</title>
        <authorList>
            <person name="Goeker M."/>
        </authorList>
    </citation>
    <scope>NUCLEOTIDE SEQUENCE [LARGE SCALE GENOMIC DNA]</scope>
    <source>
        <strain evidence="7 8">DSM 26736</strain>
    </source>
</reference>
<evidence type="ECO:0000256" key="1">
    <source>
        <dbReference type="ARBA" id="ARBA00022603"/>
    </source>
</evidence>
<feature type="binding site" evidence="4">
    <location>
        <position position="202"/>
    </location>
    <ligand>
        <name>S-adenosyl-L-methionine</name>
        <dbReference type="ChEBI" id="CHEBI:59789"/>
    </ligand>
</feature>
<dbReference type="HAMAP" id="MF_02126">
    <property type="entry name" value="RF_methyltr_PrmC"/>
    <property type="match status" value="1"/>
</dbReference>
<comment type="caution">
    <text evidence="7">The sequence shown here is derived from an EMBL/GenBank/DDBJ whole genome shotgun (WGS) entry which is preliminary data.</text>
</comment>
<comment type="function">
    <text evidence="4">Methylates the class 1 translation termination release factors RF1/PrfA and RF2/PrfB on the glutamine residue of the universally conserved GGQ motif.</text>
</comment>
<protein>
    <recommendedName>
        <fullName evidence="4">Release factor glutamine methyltransferase</fullName>
        <shortName evidence="4">RF MTase</shortName>
        <ecNumber evidence="4">2.1.1.297</ecNumber>
    </recommendedName>
    <alternativeName>
        <fullName evidence="4">N5-glutamine methyltransferase PrmC</fullName>
    </alternativeName>
    <alternativeName>
        <fullName evidence="4">Protein-(glutamine-N5) MTase PrmC</fullName>
    </alternativeName>
    <alternativeName>
        <fullName evidence="4">Protein-glutamine N-methyltransferase PrmC</fullName>
    </alternativeName>
</protein>
<evidence type="ECO:0000313" key="7">
    <source>
        <dbReference type="EMBL" id="MBB5712259.1"/>
    </source>
</evidence>
<dbReference type="Pfam" id="PF17827">
    <property type="entry name" value="PrmC_N"/>
    <property type="match status" value="1"/>
</dbReference>
<evidence type="ECO:0000313" key="8">
    <source>
        <dbReference type="Proteomes" id="UP000527143"/>
    </source>
</evidence>
<dbReference type="NCBIfam" id="TIGR00536">
    <property type="entry name" value="hemK_fam"/>
    <property type="match status" value="1"/>
</dbReference>
<evidence type="ECO:0000256" key="2">
    <source>
        <dbReference type="ARBA" id="ARBA00022679"/>
    </source>
</evidence>
<accession>A0A840YJC4</accession>
<feature type="binding site" evidence="4">
    <location>
        <position position="159"/>
    </location>
    <ligand>
        <name>S-adenosyl-L-methionine</name>
        <dbReference type="ChEBI" id="CHEBI:59789"/>
    </ligand>
</feature>
<dbReference type="EMBL" id="JACIJF010000014">
    <property type="protein sequence ID" value="MBB5712259.1"/>
    <property type="molecule type" value="Genomic_DNA"/>
</dbReference>
<feature type="binding site" evidence="4">
    <location>
        <begin position="136"/>
        <end position="140"/>
    </location>
    <ligand>
        <name>S-adenosyl-L-methionine</name>
        <dbReference type="ChEBI" id="CHEBI:59789"/>
    </ligand>
</feature>
<gene>
    <name evidence="4" type="primary">prmC</name>
    <name evidence="7" type="ORF">FHT02_003516</name>
</gene>
<proteinExistence type="inferred from homology"/>
<dbReference type="InterPro" id="IPR002052">
    <property type="entry name" value="DNA_methylase_N6_adenine_CS"/>
</dbReference>
<evidence type="ECO:0000256" key="4">
    <source>
        <dbReference type="HAMAP-Rule" id="MF_02126"/>
    </source>
</evidence>
<dbReference type="Gene3D" id="3.40.50.150">
    <property type="entry name" value="Vaccinia Virus protein VP39"/>
    <property type="match status" value="1"/>
</dbReference>
<comment type="catalytic activity">
    <reaction evidence="4">
        <text>L-glutaminyl-[peptide chain release factor] + S-adenosyl-L-methionine = N(5)-methyl-L-glutaminyl-[peptide chain release factor] + S-adenosyl-L-homocysteine + H(+)</text>
        <dbReference type="Rhea" id="RHEA:42896"/>
        <dbReference type="Rhea" id="RHEA-COMP:10271"/>
        <dbReference type="Rhea" id="RHEA-COMP:10272"/>
        <dbReference type="ChEBI" id="CHEBI:15378"/>
        <dbReference type="ChEBI" id="CHEBI:30011"/>
        <dbReference type="ChEBI" id="CHEBI:57856"/>
        <dbReference type="ChEBI" id="CHEBI:59789"/>
        <dbReference type="ChEBI" id="CHEBI:61891"/>
        <dbReference type="EC" id="2.1.1.297"/>
    </reaction>
</comment>
<keyword evidence="2 4" id="KW-0808">Transferase</keyword>
<dbReference type="EC" id="2.1.1.297" evidence="4"/>
<organism evidence="7 8">
    <name type="scientific">Sphingomonas xinjiangensis</name>
    <dbReference type="NCBI Taxonomy" id="643568"/>
    <lineage>
        <taxon>Bacteria</taxon>
        <taxon>Pseudomonadati</taxon>
        <taxon>Pseudomonadota</taxon>
        <taxon>Alphaproteobacteria</taxon>
        <taxon>Sphingomonadales</taxon>
        <taxon>Sphingomonadaceae</taxon>
        <taxon>Sphingomonas</taxon>
    </lineage>
</organism>
<evidence type="ECO:0000259" key="5">
    <source>
        <dbReference type="Pfam" id="PF13847"/>
    </source>
</evidence>
<feature type="domain" description="Methyltransferase" evidence="5">
    <location>
        <begin position="131"/>
        <end position="255"/>
    </location>
</feature>
<dbReference type="PANTHER" id="PTHR18895:SF74">
    <property type="entry name" value="MTRF1L RELEASE FACTOR GLUTAMINE METHYLTRANSFERASE"/>
    <property type="match status" value="1"/>
</dbReference>
<dbReference type="RefSeq" id="WP_184090481.1">
    <property type="nucleotide sequence ID" value="NZ_JACIJF010000014.1"/>
</dbReference>
<dbReference type="GO" id="GO:0003676">
    <property type="term" value="F:nucleic acid binding"/>
    <property type="evidence" value="ECO:0007669"/>
    <property type="project" value="InterPro"/>
</dbReference>
<dbReference type="InterPro" id="IPR019874">
    <property type="entry name" value="RF_methyltr_PrmC"/>
</dbReference>
<dbReference type="PANTHER" id="PTHR18895">
    <property type="entry name" value="HEMK METHYLTRANSFERASE"/>
    <property type="match status" value="1"/>
</dbReference>
<feature type="binding site" evidence="4">
    <location>
        <begin position="202"/>
        <end position="205"/>
    </location>
    <ligand>
        <name>substrate</name>
    </ligand>
</feature>
<name>A0A840YJC4_9SPHN</name>
<evidence type="ECO:0000259" key="6">
    <source>
        <dbReference type="Pfam" id="PF17827"/>
    </source>
</evidence>
<dbReference type="Proteomes" id="UP000527143">
    <property type="component" value="Unassembled WGS sequence"/>
</dbReference>
<dbReference type="InterPro" id="IPR050320">
    <property type="entry name" value="N5-glutamine_MTase"/>
</dbReference>
<dbReference type="InterPro" id="IPR004556">
    <property type="entry name" value="HemK-like"/>
</dbReference>
<dbReference type="CDD" id="cd02440">
    <property type="entry name" value="AdoMet_MTases"/>
    <property type="match status" value="1"/>
</dbReference>
<feature type="domain" description="Release factor glutamine methyltransferase N-terminal" evidence="6">
    <location>
        <begin position="26"/>
        <end position="91"/>
    </location>
</feature>
<dbReference type="PROSITE" id="PS00092">
    <property type="entry name" value="N6_MTASE"/>
    <property type="match status" value="1"/>
</dbReference>
<dbReference type="Pfam" id="PF13847">
    <property type="entry name" value="Methyltransf_31"/>
    <property type="match status" value="1"/>
</dbReference>
<keyword evidence="1 4" id="KW-0489">Methyltransferase</keyword>
<dbReference type="GO" id="GO:0102559">
    <property type="term" value="F:peptide chain release factor N(5)-glutamine methyltransferase activity"/>
    <property type="evidence" value="ECO:0007669"/>
    <property type="project" value="UniProtKB-EC"/>
</dbReference>
<feature type="binding site" evidence="4">
    <location>
        <position position="188"/>
    </location>
    <ligand>
        <name>S-adenosyl-L-methionine</name>
        <dbReference type="ChEBI" id="CHEBI:59789"/>
    </ligand>
</feature>
<dbReference type="InterPro" id="IPR040758">
    <property type="entry name" value="PrmC_N"/>
</dbReference>
<dbReference type="InterPro" id="IPR029063">
    <property type="entry name" value="SAM-dependent_MTases_sf"/>
</dbReference>
<evidence type="ECO:0000256" key="3">
    <source>
        <dbReference type="ARBA" id="ARBA00022691"/>
    </source>
</evidence>